<comment type="similarity">
    <text evidence="4">Belongs to the WAPL family.</text>
</comment>
<dbReference type="GO" id="GO:0005737">
    <property type="term" value="C:cytoplasm"/>
    <property type="evidence" value="ECO:0007669"/>
    <property type="project" value="UniProtKB-SubCell"/>
</dbReference>
<keyword evidence="10" id="KW-0007">Acetylation</keyword>
<proteinExistence type="inferred from homology"/>
<dbReference type="PANTHER" id="PTHR22100">
    <property type="entry name" value="WINGS APART-LIKE PROTEIN HOMOLOG"/>
    <property type="match status" value="1"/>
</dbReference>
<dbReference type="PROSITE" id="PS51271">
    <property type="entry name" value="WAPL"/>
    <property type="match status" value="1"/>
</dbReference>
<keyword evidence="9" id="KW-0498">Mitosis</keyword>
<dbReference type="InterPro" id="IPR016024">
    <property type="entry name" value="ARM-type_fold"/>
</dbReference>
<gene>
    <name evidence="20" type="primary">WAPL</name>
    <name evidence="20" type="synonym">wapla</name>
</gene>
<evidence type="ECO:0000256" key="1">
    <source>
        <dbReference type="ARBA" id="ARBA00004123"/>
    </source>
</evidence>
<evidence type="ECO:0000256" key="3">
    <source>
        <dbReference type="ARBA" id="ARBA00004496"/>
    </source>
</evidence>
<feature type="compositionally biased region" description="Polar residues" evidence="18">
    <location>
        <begin position="27"/>
        <end position="36"/>
    </location>
</feature>
<feature type="compositionally biased region" description="Polar residues" evidence="18">
    <location>
        <begin position="120"/>
        <end position="190"/>
    </location>
</feature>
<dbReference type="GO" id="GO:0005634">
    <property type="term" value="C:nucleus"/>
    <property type="evidence" value="ECO:0007669"/>
    <property type="project" value="UniProtKB-SubCell"/>
</dbReference>
<evidence type="ECO:0000256" key="16">
    <source>
        <dbReference type="ARBA" id="ARBA00069316"/>
    </source>
</evidence>
<dbReference type="PANTHER" id="PTHR22100:SF13">
    <property type="entry name" value="WINGS APART-LIKE PROTEIN HOMOLOG"/>
    <property type="match status" value="1"/>
</dbReference>
<sequence length="1048" mass="115867">MTSRFGKTYNRKGGEANSKFEEVFSNKKPSLSTKWGETTYKAQLGTKRPLLKPGVPEVSKRPRLEDSDNEEDPFGFDSDEESKTVASHSESGAKLIEEGVTETAQVQSRVTAAVVTATQGSASIPATFASNQPSEKNVKNNQPWYKSALESNQKPACPTSFSDTVLSQNQNISVSQTAASSTSGLDSSLKLSADAPGGSKHFQTPSSLDNIPPSPFTLRASNCKKYQRPSRPDKILSEVAENDNEKLTDIASVQDKTNSVLSASATNTAASVKTAAKPAGRGGGRVRDYTVLHPSCVSVCNVTIQDSIERSVDELVPPATPADLGEAGLMKKKSDAQPPKSTRFRPTQAKVKKTKTETKLEFFGFEAEDGEQEEESSESGMPGKSSYKIKYFGFDDLSESDSDDESSQVKEKRAKKAALASLSSGVDSPHTSDSQDSQAIVIGCVNRTMVFVLRLHFCQTNSLILPVFQSPSKAVYNARHWNQPEPEEVPAPPLSRSHTLYTVVQHVKHFNDVVEFGENQEFTDDFEYLETGLKSSQPLNTRCLSIISLATRCAMPGFRMHLRARGKVAQVFKILSDAPQHPNLALCTAALMYILSRDRLNMDLDRACLELMIKLLEQDHEYSGNEDQLTEKEVAKVKEKIRKLCETVHNKHLDLENITTGHLAMETLLSLTSKRAGDWFKEELRLLGGLDHIVDKVKECVLNLSQEDDKESLVAALWGAERCLRVLESVTVQNPENQSYLIAYKDSQLIISSARALRYCEDMIQRYSRALNNSSVSSAAATLPHCSFSNVGKAVEDCMRAVIGVLLNLTHDNEWGSTKTGEQEQLTATALNCVLRVPRYIPQEQRFDVRVLGLGLLINLVEYSSRNRHCLVEMEYIVDDACLEDSLMQSAELTQSEELFLERERAAILAEAKTDDLISEAPKPALDQSGEWQETSGEIQWVVSETNDSQPENKEEEDEELDLNKALQHAGKHMEDSIVASYTALLLGCICQGSQDNVTTVREHLPKGDFSIMTEMLKKFLSFMNLTCAMGTTGQKSISRVIEYLEHC</sequence>
<keyword evidence="11" id="KW-0175">Coiled coil</keyword>
<evidence type="ECO:0000256" key="11">
    <source>
        <dbReference type="ARBA" id="ARBA00023054"/>
    </source>
</evidence>
<protein>
    <recommendedName>
        <fullName evidence="16">Wings apart-like protein homolog</fullName>
    </recommendedName>
    <alternativeName>
        <fullName evidence="17">WAPL cohesin release factor</fullName>
    </alternativeName>
</protein>
<feature type="compositionally biased region" description="Acidic residues" evidence="18">
    <location>
        <begin position="67"/>
        <end position="80"/>
    </location>
</feature>
<keyword evidence="6" id="KW-0963">Cytoplasm</keyword>
<dbReference type="GeneTree" id="ENSGT00390000015768"/>
<keyword evidence="13" id="KW-0131">Cell cycle</keyword>
<dbReference type="SUPFAM" id="SSF48371">
    <property type="entry name" value="ARM repeat"/>
    <property type="match status" value="1"/>
</dbReference>
<keyword evidence="21" id="KW-1185">Reference proteome</keyword>
<evidence type="ECO:0000256" key="14">
    <source>
        <dbReference type="ARBA" id="ARBA00054706"/>
    </source>
</evidence>
<evidence type="ECO:0000256" key="6">
    <source>
        <dbReference type="ARBA" id="ARBA00022490"/>
    </source>
</evidence>
<evidence type="ECO:0000256" key="7">
    <source>
        <dbReference type="ARBA" id="ARBA00022553"/>
    </source>
</evidence>
<feature type="region of interest" description="Disordered" evidence="18">
    <location>
        <begin position="120"/>
        <end position="213"/>
    </location>
</feature>
<comment type="function">
    <text evidence="14">Regulator of sister chromatid cohesion in mitosis which negatively regulates cohesin association with chromatin. Involved in both sister chromatid cohesion during interphase and sister-chromatid resolution during early stages of mitosis. Couples DNA replication to sister chromatid cohesion. Cohesion ensures that chromosome partitioning is accurate in both meiotic and mitotic cells and plays an important role in DNA repair.</text>
</comment>
<name>A0A8C6LPG6_NOTFU</name>
<keyword evidence="12" id="KW-0539">Nucleus</keyword>
<dbReference type="Pfam" id="PF07814">
    <property type="entry name" value="WAPL"/>
    <property type="match status" value="1"/>
</dbReference>
<keyword evidence="5" id="KW-0158">Chromosome</keyword>
<dbReference type="Gene3D" id="1.25.10.10">
    <property type="entry name" value="Leucine-rich Repeat Variant"/>
    <property type="match status" value="1"/>
</dbReference>
<evidence type="ECO:0000256" key="17">
    <source>
        <dbReference type="ARBA" id="ARBA00080613"/>
    </source>
</evidence>
<evidence type="ECO:0000256" key="9">
    <source>
        <dbReference type="ARBA" id="ARBA00022776"/>
    </source>
</evidence>
<dbReference type="GO" id="GO:0005694">
    <property type="term" value="C:chromosome"/>
    <property type="evidence" value="ECO:0007669"/>
    <property type="project" value="UniProtKB-SubCell"/>
</dbReference>
<feature type="domain" description="WAPL" evidence="19">
    <location>
        <begin position="494"/>
        <end position="1027"/>
    </location>
</feature>
<reference evidence="20" key="3">
    <citation type="submission" date="2025-09" db="UniProtKB">
        <authorList>
            <consortium name="Ensembl"/>
        </authorList>
    </citation>
    <scope>IDENTIFICATION</scope>
</reference>
<evidence type="ECO:0000259" key="19">
    <source>
        <dbReference type="PROSITE" id="PS51271"/>
    </source>
</evidence>
<comment type="subunit">
    <text evidence="15">Interacts with the cohesin complex throughout the cell cycle; interacts with both chromatin-bound and soluble pools of the complex. Interacts with RAD21; the interaction is direct. Interacts with PDS5A; the interaction is direct, cohesin-dependent and competitive with CDCA5/SORORIN. Interacts (via FGF motifs) with PDS5B; the interaction is direct. Interacts with a SMC1 protein (SMC1A or SMC1B) and SMC3.</text>
</comment>
<dbReference type="InterPro" id="IPR039874">
    <property type="entry name" value="WAPL"/>
</dbReference>
<dbReference type="GO" id="GO:0051301">
    <property type="term" value="P:cell division"/>
    <property type="evidence" value="ECO:0007669"/>
    <property type="project" value="UniProtKB-KW"/>
</dbReference>
<evidence type="ECO:0000256" key="8">
    <source>
        <dbReference type="ARBA" id="ARBA00022618"/>
    </source>
</evidence>
<dbReference type="InterPro" id="IPR011989">
    <property type="entry name" value="ARM-like"/>
</dbReference>
<evidence type="ECO:0000256" key="18">
    <source>
        <dbReference type="SAM" id="MobiDB-lite"/>
    </source>
</evidence>
<dbReference type="InterPro" id="IPR022771">
    <property type="entry name" value="WAPL_C"/>
</dbReference>
<evidence type="ECO:0000256" key="15">
    <source>
        <dbReference type="ARBA" id="ARBA00064348"/>
    </source>
</evidence>
<evidence type="ECO:0000256" key="4">
    <source>
        <dbReference type="ARBA" id="ARBA00006854"/>
    </source>
</evidence>
<feature type="region of interest" description="Disordered" evidence="18">
    <location>
        <begin position="1"/>
        <end position="103"/>
    </location>
</feature>
<organism evidence="20 21">
    <name type="scientific">Nothobranchius furzeri</name>
    <name type="common">Turquoise killifish</name>
    <dbReference type="NCBI Taxonomy" id="105023"/>
    <lineage>
        <taxon>Eukaryota</taxon>
        <taxon>Metazoa</taxon>
        <taxon>Chordata</taxon>
        <taxon>Craniata</taxon>
        <taxon>Vertebrata</taxon>
        <taxon>Euteleostomi</taxon>
        <taxon>Actinopterygii</taxon>
        <taxon>Neopterygii</taxon>
        <taxon>Teleostei</taxon>
        <taxon>Neoteleostei</taxon>
        <taxon>Acanthomorphata</taxon>
        <taxon>Ovalentaria</taxon>
        <taxon>Atherinomorphae</taxon>
        <taxon>Cyprinodontiformes</taxon>
        <taxon>Nothobranchiidae</taxon>
        <taxon>Nothobranchius</taxon>
    </lineage>
</organism>
<dbReference type="AlphaFoldDB" id="A0A8C6LPG6"/>
<dbReference type="Proteomes" id="UP000694548">
    <property type="component" value="Chromosome sgr03"/>
</dbReference>
<keyword evidence="8" id="KW-0132">Cell division</keyword>
<accession>A0A8C6LPG6</accession>
<reference evidence="20" key="2">
    <citation type="submission" date="2025-08" db="UniProtKB">
        <authorList>
            <consortium name="Ensembl"/>
        </authorList>
    </citation>
    <scope>IDENTIFICATION</scope>
</reference>
<evidence type="ECO:0000256" key="13">
    <source>
        <dbReference type="ARBA" id="ARBA00023306"/>
    </source>
</evidence>
<comment type="subcellular location">
    <subcellularLocation>
        <location evidence="2">Chromosome</location>
    </subcellularLocation>
    <subcellularLocation>
        <location evidence="3">Cytoplasm</location>
    </subcellularLocation>
    <subcellularLocation>
        <location evidence="1">Nucleus</location>
    </subcellularLocation>
</comment>
<evidence type="ECO:0000313" key="20">
    <source>
        <dbReference type="Ensembl" id="ENSNFUP00015023880.1"/>
    </source>
</evidence>
<keyword evidence="7" id="KW-0597">Phosphoprotein</keyword>
<dbReference type="FunFam" id="1.25.10.10:FF:000085">
    <property type="entry name" value="Wings apart-like protein homolog"/>
    <property type="match status" value="1"/>
</dbReference>
<dbReference type="Ensembl" id="ENSNFUT00015024969.1">
    <property type="protein sequence ID" value="ENSNFUP00015023880.1"/>
    <property type="gene ID" value="ENSNFUG00015010325.1"/>
</dbReference>
<feature type="compositionally biased region" description="Acidic residues" evidence="18">
    <location>
        <begin position="366"/>
        <end position="377"/>
    </location>
</feature>
<evidence type="ECO:0000256" key="2">
    <source>
        <dbReference type="ARBA" id="ARBA00004286"/>
    </source>
</evidence>
<reference evidence="20" key="1">
    <citation type="submission" date="2014-08" db="EMBL/GenBank/DDBJ databases">
        <authorList>
            <person name="Senf B."/>
            <person name="Petzold A."/>
            <person name="Downie B.R."/>
            <person name="Koch P."/>
            <person name="Platzer M."/>
        </authorList>
    </citation>
    <scope>NUCLEOTIDE SEQUENCE [LARGE SCALE GENOMIC DNA]</scope>
    <source>
        <strain evidence="20">GRZ</strain>
    </source>
</reference>
<evidence type="ECO:0000256" key="5">
    <source>
        <dbReference type="ARBA" id="ARBA00022454"/>
    </source>
</evidence>
<evidence type="ECO:0000256" key="10">
    <source>
        <dbReference type="ARBA" id="ARBA00022990"/>
    </source>
</evidence>
<evidence type="ECO:0000256" key="12">
    <source>
        <dbReference type="ARBA" id="ARBA00023242"/>
    </source>
</evidence>
<evidence type="ECO:0000313" key="21">
    <source>
        <dbReference type="Proteomes" id="UP000694548"/>
    </source>
</evidence>
<dbReference type="InterPro" id="IPR012502">
    <property type="entry name" value="WAPL_dom"/>
</dbReference>
<feature type="compositionally biased region" description="Basic and acidic residues" evidence="18">
    <location>
        <begin position="12"/>
        <end position="25"/>
    </location>
</feature>
<feature type="region of interest" description="Disordered" evidence="18">
    <location>
        <begin position="314"/>
        <end position="384"/>
    </location>
</feature>